<dbReference type="SMART" id="SM00409">
    <property type="entry name" value="IG"/>
    <property type="match status" value="2"/>
</dbReference>
<dbReference type="PROSITE" id="PS50835">
    <property type="entry name" value="IG_LIKE"/>
    <property type="match status" value="3"/>
</dbReference>
<feature type="region of interest" description="Disordered" evidence="12">
    <location>
        <begin position="413"/>
        <end position="438"/>
    </location>
</feature>
<keyword evidence="5" id="KW-0677">Repeat</keyword>
<dbReference type="InterPro" id="IPR003598">
    <property type="entry name" value="Ig_sub2"/>
</dbReference>
<comment type="similarity">
    <text evidence="2">Belongs to the nectin family.</text>
</comment>
<dbReference type="GO" id="GO:0007156">
    <property type="term" value="P:homophilic cell adhesion via plasma membrane adhesion molecules"/>
    <property type="evidence" value="ECO:0007669"/>
    <property type="project" value="TreeGrafter"/>
</dbReference>
<keyword evidence="8 13" id="KW-0472">Membrane</keyword>
<evidence type="ECO:0000256" key="3">
    <source>
        <dbReference type="ARBA" id="ARBA00022692"/>
    </source>
</evidence>
<evidence type="ECO:0000313" key="17">
    <source>
        <dbReference type="Proteomes" id="UP000250572"/>
    </source>
</evidence>
<dbReference type="GO" id="GO:0016020">
    <property type="term" value="C:membrane"/>
    <property type="evidence" value="ECO:0007669"/>
    <property type="project" value="UniProtKB-SubCell"/>
</dbReference>
<dbReference type="PANTHER" id="PTHR23277:SF11">
    <property type="entry name" value="NECTIN-4"/>
    <property type="match status" value="1"/>
</dbReference>
<keyword evidence="9" id="KW-1015">Disulfide bond</keyword>
<accession>A0A315W3F6</accession>
<evidence type="ECO:0000256" key="11">
    <source>
        <dbReference type="SAM" id="Coils"/>
    </source>
</evidence>
<dbReference type="CDD" id="cd00096">
    <property type="entry name" value="Ig"/>
    <property type="match status" value="1"/>
</dbReference>
<dbReference type="STRING" id="33528.ENSGAFP00000031157"/>
<evidence type="ECO:0000256" key="12">
    <source>
        <dbReference type="SAM" id="MobiDB-lite"/>
    </source>
</evidence>
<evidence type="ECO:0000256" key="7">
    <source>
        <dbReference type="ARBA" id="ARBA00022989"/>
    </source>
</evidence>
<evidence type="ECO:0000313" key="16">
    <source>
        <dbReference type="EMBL" id="PWA30129.1"/>
    </source>
</evidence>
<evidence type="ECO:0000256" key="5">
    <source>
        <dbReference type="ARBA" id="ARBA00022737"/>
    </source>
</evidence>
<organism evidence="16 17">
    <name type="scientific">Gambusia affinis</name>
    <name type="common">Western mosquitofish</name>
    <name type="synonym">Heterandria affinis</name>
    <dbReference type="NCBI Taxonomy" id="33528"/>
    <lineage>
        <taxon>Eukaryota</taxon>
        <taxon>Metazoa</taxon>
        <taxon>Chordata</taxon>
        <taxon>Craniata</taxon>
        <taxon>Vertebrata</taxon>
        <taxon>Euteleostomi</taxon>
        <taxon>Actinopterygii</taxon>
        <taxon>Neopterygii</taxon>
        <taxon>Teleostei</taxon>
        <taxon>Neoteleostei</taxon>
        <taxon>Acanthomorphata</taxon>
        <taxon>Ovalentaria</taxon>
        <taxon>Atherinomorphae</taxon>
        <taxon>Cyprinodontiformes</taxon>
        <taxon>Poeciliidae</taxon>
        <taxon>Poeciliinae</taxon>
        <taxon>Gambusia</taxon>
    </lineage>
</organism>
<dbReference type="GO" id="GO:0005912">
    <property type="term" value="C:adherens junction"/>
    <property type="evidence" value="ECO:0007669"/>
    <property type="project" value="TreeGrafter"/>
</dbReference>
<dbReference type="Gene3D" id="2.60.40.10">
    <property type="entry name" value="Immunoglobulins"/>
    <property type="match status" value="3"/>
</dbReference>
<dbReference type="Pfam" id="PF07686">
    <property type="entry name" value="V-set"/>
    <property type="match status" value="1"/>
</dbReference>
<dbReference type="InterPro" id="IPR013106">
    <property type="entry name" value="Ig_V-set"/>
</dbReference>
<dbReference type="Pfam" id="PF08205">
    <property type="entry name" value="C2-set_2"/>
    <property type="match status" value="1"/>
</dbReference>
<dbReference type="InterPro" id="IPR036179">
    <property type="entry name" value="Ig-like_dom_sf"/>
</dbReference>
<evidence type="ECO:0000256" key="8">
    <source>
        <dbReference type="ARBA" id="ARBA00023136"/>
    </source>
</evidence>
<dbReference type="InterPro" id="IPR013783">
    <property type="entry name" value="Ig-like_fold"/>
</dbReference>
<feature type="transmembrane region" description="Helical" evidence="13">
    <location>
        <begin position="328"/>
        <end position="351"/>
    </location>
</feature>
<evidence type="ECO:0000256" key="4">
    <source>
        <dbReference type="ARBA" id="ARBA00022729"/>
    </source>
</evidence>
<keyword evidence="6" id="KW-0130">Cell adhesion</keyword>
<dbReference type="InterPro" id="IPR051427">
    <property type="entry name" value="Nectin/Nectin-like"/>
</dbReference>
<keyword evidence="17" id="KW-1185">Reference proteome</keyword>
<keyword evidence="7 13" id="KW-1133">Transmembrane helix</keyword>
<evidence type="ECO:0000256" key="9">
    <source>
        <dbReference type="ARBA" id="ARBA00023157"/>
    </source>
</evidence>
<gene>
    <name evidence="16" type="ORF">CCH79_00009715</name>
</gene>
<feature type="signal peptide" evidence="14">
    <location>
        <begin position="1"/>
        <end position="20"/>
    </location>
</feature>
<keyword evidence="11" id="KW-0175">Coiled coil</keyword>
<evidence type="ECO:0000256" key="14">
    <source>
        <dbReference type="SAM" id="SignalP"/>
    </source>
</evidence>
<keyword evidence="10" id="KW-0325">Glycoprotein</keyword>
<dbReference type="AlphaFoldDB" id="A0A315W3F6"/>
<feature type="coiled-coil region" evidence="11">
    <location>
        <begin position="352"/>
        <end position="379"/>
    </location>
</feature>
<dbReference type="Proteomes" id="UP000250572">
    <property type="component" value="Unassembled WGS sequence"/>
</dbReference>
<evidence type="ECO:0000256" key="13">
    <source>
        <dbReference type="SAM" id="Phobius"/>
    </source>
</evidence>
<dbReference type="EMBL" id="NHOQ01000466">
    <property type="protein sequence ID" value="PWA30129.1"/>
    <property type="molecule type" value="Genomic_DNA"/>
</dbReference>
<dbReference type="GO" id="GO:0007157">
    <property type="term" value="P:heterophilic cell-cell adhesion via plasma membrane cell adhesion molecules"/>
    <property type="evidence" value="ECO:0007669"/>
    <property type="project" value="TreeGrafter"/>
</dbReference>
<feature type="domain" description="Ig-like" evidence="15">
    <location>
        <begin position="28"/>
        <end position="135"/>
    </location>
</feature>
<comment type="caution">
    <text evidence="16">The sequence shown here is derived from an EMBL/GenBank/DDBJ whole genome shotgun (WGS) entry which is preliminary data.</text>
</comment>
<keyword evidence="4 14" id="KW-0732">Signal</keyword>
<dbReference type="Pfam" id="PF13927">
    <property type="entry name" value="Ig_3"/>
    <property type="match status" value="1"/>
</dbReference>
<feature type="domain" description="Ig-like" evidence="15">
    <location>
        <begin position="233"/>
        <end position="320"/>
    </location>
</feature>
<reference evidence="16 17" key="1">
    <citation type="journal article" date="2018" name="G3 (Bethesda)">
        <title>A High-Quality Reference Genome for the Invasive Mosquitofish Gambusia affinis Using a Chicago Library.</title>
        <authorList>
            <person name="Hoffberg S.L."/>
            <person name="Troendle N.J."/>
            <person name="Glenn T.C."/>
            <person name="Mahmud O."/>
            <person name="Louha S."/>
            <person name="Chalopin D."/>
            <person name="Bennetzen J.L."/>
            <person name="Mauricio R."/>
        </authorList>
    </citation>
    <scope>NUCLEOTIDE SEQUENCE [LARGE SCALE GENOMIC DNA]</scope>
    <source>
        <strain evidence="16">NE01/NJP1002.9</strain>
        <tissue evidence="16">Muscle</tissue>
    </source>
</reference>
<name>A0A315W3F6_GAMAF</name>
<evidence type="ECO:0000256" key="10">
    <source>
        <dbReference type="ARBA" id="ARBA00023180"/>
    </source>
</evidence>
<feature type="region of interest" description="Disordered" evidence="12">
    <location>
        <begin position="479"/>
        <end position="537"/>
    </location>
</feature>
<dbReference type="InterPro" id="IPR003599">
    <property type="entry name" value="Ig_sub"/>
</dbReference>
<dbReference type="SMART" id="SM00408">
    <property type="entry name" value="IGc2"/>
    <property type="match status" value="1"/>
</dbReference>
<evidence type="ECO:0000259" key="15">
    <source>
        <dbReference type="PROSITE" id="PS50835"/>
    </source>
</evidence>
<keyword evidence="3 13" id="KW-0812">Transmembrane</keyword>
<evidence type="ECO:0000256" key="6">
    <source>
        <dbReference type="ARBA" id="ARBA00022889"/>
    </source>
</evidence>
<dbReference type="PANTHER" id="PTHR23277">
    <property type="entry name" value="NECTIN-RELATED"/>
    <property type="match status" value="1"/>
</dbReference>
<dbReference type="SUPFAM" id="SSF48726">
    <property type="entry name" value="Immunoglobulin"/>
    <property type="match status" value="3"/>
</dbReference>
<evidence type="ECO:0000256" key="2">
    <source>
        <dbReference type="ARBA" id="ARBA00007810"/>
    </source>
</evidence>
<dbReference type="InterPro" id="IPR007110">
    <property type="entry name" value="Ig-like_dom"/>
</dbReference>
<sequence>MESMAGLLLLLLLLVVCVQGAFVEPPQPNTDLMGFTDAQTRLPCWYQLEEDQKMVQVSWEKVFPNGTSKQIITAHFTEGTKVLENPDRVRFETYNPISESSALLIQITKVSDAGVYRCHIATHPQGSFDRTIKLTVWMLPISSVEPENLVEGQAFGLVATCRAVGYPRPGLSWDTELPGHSENHTGEDGKAFIQYSLHPLRSMNGKKLDCLVWHPSLKEPRRIANRLVVHYPPDPIISSSPSVWQVGLQKAELVCEGRGNPTPQNVIWTRRGGALPDGVSVDREKLVFGRPVQLNDSGTYECSVKNTVGSGKTEFRLGISEPPPPQNLLLIIVSAVAGALILLLVIVFLVFKRRHLRKTKKLKMELRETKDEIDSLSRQASFRRLNSTGSVSRIQPEDYALLRVDSRTKYSQMSLEPPHYQGSQSTLGGRWGPTGEVPRDEYGRPVVWTDDRECLRAAEMNREKEERRKRVESFVKNSNMSLDSGLPSSLVPLKVQQDDGNGHKEPDLCHLQEDDSSPGDVESSTTEEHEEDEGRRRHYLQGTLSKMFYESNGVLRPRENPNAILLPCQNYYKPQGFNFALSPKKLHLNHSETLLPQLADFHNGRFSQHLHYGG</sequence>
<protein>
    <recommendedName>
        <fullName evidence="15">Ig-like domain-containing protein</fullName>
    </recommendedName>
</protein>
<feature type="compositionally biased region" description="Basic and acidic residues" evidence="12">
    <location>
        <begin position="496"/>
        <end position="513"/>
    </location>
</feature>
<feature type="domain" description="Ig-like" evidence="15">
    <location>
        <begin position="140"/>
        <end position="224"/>
    </location>
</feature>
<dbReference type="InterPro" id="IPR013162">
    <property type="entry name" value="CD80_C2-set"/>
</dbReference>
<evidence type="ECO:0000256" key="1">
    <source>
        <dbReference type="ARBA" id="ARBA00004167"/>
    </source>
</evidence>
<proteinExistence type="inferred from homology"/>
<comment type="subcellular location">
    <subcellularLocation>
        <location evidence="1">Membrane</location>
        <topology evidence="1">Single-pass membrane protein</topology>
    </subcellularLocation>
</comment>
<feature type="chain" id="PRO_5016344099" description="Ig-like domain-containing protein" evidence="14">
    <location>
        <begin position="21"/>
        <end position="614"/>
    </location>
</feature>